<evidence type="ECO:0000256" key="1">
    <source>
        <dbReference type="ARBA" id="ARBA00022553"/>
    </source>
</evidence>
<accession>A0A1G1XZK7</accession>
<name>A0A1G1XZK7_9BACT</name>
<feature type="modified residue" description="4-aspartylphosphate" evidence="2">
    <location>
        <position position="57"/>
    </location>
</feature>
<comment type="caution">
    <text evidence="4">The sequence shown here is derived from an EMBL/GenBank/DDBJ whole genome shotgun (WGS) entry which is preliminary data.</text>
</comment>
<proteinExistence type="predicted"/>
<dbReference type="AlphaFoldDB" id="A0A1G1XZK7"/>
<evidence type="ECO:0000259" key="3">
    <source>
        <dbReference type="PROSITE" id="PS50110"/>
    </source>
</evidence>
<keyword evidence="1 2" id="KW-0597">Phosphoprotein</keyword>
<dbReference type="STRING" id="1797535.A2744_04320"/>
<protein>
    <recommendedName>
        <fullName evidence="3">Response regulatory domain-containing protein</fullName>
    </recommendedName>
</protein>
<evidence type="ECO:0000256" key="2">
    <source>
        <dbReference type="PROSITE-ProRule" id="PRU00169"/>
    </source>
</evidence>
<sequence>MSNSNKKILLVEDDPDLLFLMKKKLTDEHIFEVITAETGQQALELINSQPPDLILLDILLPDIDGMTILNDISSRPETKNIPVIILSNLADQGAFEQVAAIGHYEYLIKAKTELQEVVKKIKIRLNIN</sequence>
<dbReference type="PANTHER" id="PTHR44591">
    <property type="entry name" value="STRESS RESPONSE REGULATOR PROTEIN 1"/>
    <property type="match status" value="1"/>
</dbReference>
<gene>
    <name evidence="4" type="ORF">A2744_04320</name>
</gene>
<dbReference type="InterPro" id="IPR001789">
    <property type="entry name" value="Sig_transdc_resp-reg_receiver"/>
</dbReference>
<feature type="domain" description="Response regulatory" evidence="3">
    <location>
        <begin position="7"/>
        <end position="124"/>
    </location>
</feature>
<dbReference type="Proteomes" id="UP000178240">
    <property type="component" value="Unassembled WGS sequence"/>
</dbReference>
<dbReference type="EMBL" id="MHIE01000021">
    <property type="protein sequence ID" value="OGY45401.1"/>
    <property type="molecule type" value="Genomic_DNA"/>
</dbReference>
<evidence type="ECO:0000313" key="4">
    <source>
        <dbReference type="EMBL" id="OGY45401.1"/>
    </source>
</evidence>
<evidence type="ECO:0000313" key="5">
    <source>
        <dbReference type="Proteomes" id="UP000178240"/>
    </source>
</evidence>
<dbReference type="InterPro" id="IPR050595">
    <property type="entry name" value="Bact_response_regulator"/>
</dbReference>
<dbReference type="SUPFAM" id="SSF52172">
    <property type="entry name" value="CheY-like"/>
    <property type="match status" value="1"/>
</dbReference>
<dbReference type="InterPro" id="IPR011006">
    <property type="entry name" value="CheY-like_superfamily"/>
</dbReference>
<reference evidence="4 5" key="1">
    <citation type="journal article" date="2016" name="Nat. Commun.">
        <title>Thousands of microbial genomes shed light on interconnected biogeochemical processes in an aquifer system.</title>
        <authorList>
            <person name="Anantharaman K."/>
            <person name="Brown C.T."/>
            <person name="Hug L.A."/>
            <person name="Sharon I."/>
            <person name="Castelle C.J."/>
            <person name="Probst A.J."/>
            <person name="Thomas B.C."/>
            <person name="Singh A."/>
            <person name="Wilkins M.J."/>
            <person name="Karaoz U."/>
            <person name="Brodie E.L."/>
            <person name="Williams K.H."/>
            <person name="Hubbard S.S."/>
            <person name="Banfield J.F."/>
        </authorList>
    </citation>
    <scope>NUCLEOTIDE SEQUENCE [LARGE SCALE GENOMIC DNA]</scope>
</reference>
<organism evidence="4 5">
    <name type="scientific">Candidatus Buchananbacteria bacterium RIFCSPHIGHO2_01_FULL_44_11</name>
    <dbReference type="NCBI Taxonomy" id="1797535"/>
    <lineage>
        <taxon>Bacteria</taxon>
        <taxon>Candidatus Buchananiibacteriota</taxon>
    </lineage>
</organism>
<dbReference type="PANTHER" id="PTHR44591:SF18">
    <property type="entry name" value="REGULATORY PROTEIN"/>
    <property type="match status" value="1"/>
</dbReference>
<dbReference type="PROSITE" id="PS50110">
    <property type="entry name" value="RESPONSE_REGULATORY"/>
    <property type="match status" value="1"/>
</dbReference>
<dbReference type="Gene3D" id="3.40.50.2300">
    <property type="match status" value="1"/>
</dbReference>
<dbReference type="SMART" id="SM00448">
    <property type="entry name" value="REC"/>
    <property type="match status" value="1"/>
</dbReference>
<dbReference type="Pfam" id="PF00072">
    <property type="entry name" value="Response_reg"/>
    <property type="match status" value="1"/>
</dbReference>
<dbReference type="GO" id="GO:0000160">
    <property type="term" value="P:phosphorelay signal transduction system"/>
    <property type="evidence" value="ECO:0007669"/>
    <property type="project" value="InterPro"/>
</dbReference>